<dbReference type="InterPro" id="IPR029052">
    <property type="entry name" value="Metallo-depent_PP-like"/>
</dbReference>
<name>A0A2W7IAQ6_9FLAO</name>
<dbReference type="Gene3D" id="3.60.21.10">
    <property type="match status" value="1"/>
</dbReference>
<dbReference type="Proteomes" id="UP000249542">
    <property type="component" value="Unassembled WGS sequence"/>
</dbReference>
<feature type="domain" description="Capsule synthesis protein CapA" evidence="2">
    <location>
        <begin position="2"/>
        <end position="236"/>
    </location>
</feature>
<dbReference type="InterPro" id="IPR019079">
    <property type="entry name" value="Capsule_synth_CapA"/>
</dbReference>
<dbReference type="InterPro" id="IPR052169">
    <property type="entry name" value="CW_Biosynth-Accessory"/>
</dbReference>
<dbReference type="EMBL" id="QKYV01000001">
    <property type="protein sequence ID" value="PZW43774.1"/>
    <property type="molecule type" value="Genomic_DNA"/>
</dbReference>
<comment type="similarity">
    <text evidence="1">Belongs to the CapA family.</text>
</comment>
<dbReference type="AlphaFoldDB" id="A0A2W7IAQ6"/>
<organism evidence="3 4">
    <name type="scientific">Mesonia algae</name>
    <dbReference type="NCBI Taxonomy" id="213248"/>
    <lineage>
        <taxon>Bacteria</taxon>
        <taxon>Pseudomonadati</taxon>
        <taxon>Bacteroidota</taxon>
        <taxon>Flavobacteriia</taxon>
        <taxon>Flavobacteriales</taxon>
        <taxon>Flavobacteriaceae</taxon>
        <taxon>Mesonia</taxon>
    </lineage>
</organism>
<protein>
    <submittedName>
        <fullName evidence="3">Poly-gamma-glutamate synthesis protein (Capsule biosynthesis protein)</fullName>
    </submittedName>
</protein>
<dbReference type="PANTHER" id="PTHR33393:SF11">
    <property type="entry name" value="POLYGLUTAMINE SYNTHESIS ACCESSORY PROTEIN RV0574C-RELATED"/>
    <property type="match status" value="1"/>
</dbReference>
<evidence type="ECO:0000256" key="1">
    <source>
        <dbReference type="ARBA" id="ARBA00005662"/>
    </source>
</evidence>
<evidence type="ECO:0000259" key="2">
    <source>
        <dbReference type="SMART" id="SM00854"/>
    </source>
</evidence>
<evidence type="ECO:0000313" key="3">
    <source>
        <dbReference type="EMBL" id="PZW43774.1"/>
    </source>
</evidence>
<dbReference type="PANTHER" id="PTHR33393">
    <property type="entry name" value="POLYGLUTAMINE SYNTHESIS ACCESSORY PROTEIN RV0574C-RELATED"/>
    <property type="match status" value="1"/>
</dbReference>
<keyword evidence="4" id="KW-1185">Reference proteome</keyword>
<dbReference type="SUPFAM" id="SSF56300">
    <property type="entry name" value="Metallo-dependent phosphatases"/>
    <property type="match status" value="1"/>
</dbReference>
<dbReference type="CDD" id="cd07381">
    <property type="entry name" value="MPP_CapA"/>
    <property type="match status" value="1"/>
</dbReference>
<reference evidence="3 4" key="1">
    <citation type="submission" date="2018-06" db="EMBL/GenBank/DDBJ databases">
        <title>Genomic Encyclopedia of Archaeal and Bacterial Type Strains, Phase II (KMG-II): from individual species to whole genera.</title>
        <authorList>
            <person name="Goeker M."/>
        </authorList>
    </citation>
    <scope>NUCLEOTIDE SEQUENCE [LARGE SCALE GENOMIC DNA]</scope>
    <source>
        <strain evidence="3 4">DSM 15361</strain>
    </source>
</reference>
<accession>A0A2W7IAQ6</accession>
<evidence type="ECO:0000313" key="4">
    <source>
        <dbReference type="Proteomes" id="UP000249542"/>
    </source>
</evidence>
<dbReference type="RefSeq" id="WP_111539465.1">
    <property type="nucleotide sequence ID" value="NZ_QKYV01000001.1"/>
</dbReference>
<dbReference type="Pfam" id="PF09587">
    <property type="entry name" value="PGA_cap"/>
    <property type="match status" value="1"/>
</dbReference>
<sequence length="370" mass="42773">MKVFITGDYCPINRADLSLDTSKKILKDDFKVLLNEADFRLTNLECPLTSHDNAIIKSGPSLKADPINILFLKENKFDIVTLANNHIMDYGSAGLKETLIHLDDNNIEYVGAGKINTERDIIYKIKNDVKLAIINVCENEWSTKNREGFKASGFSEMDMFYLISKAKRKADKVIVIHHGGHEMYNLPSPRLKKTFRYFIDCGADAVVNHHTHCIGGEEVYKNAPIFYSLGNFIFDNPKQRNTIWNYGMAVTLSISKEKITYKKHYFEQFNRDAVIQDIDERNLPYNIENLNRIIKNDSTLNEKFDDFVNRKQALYNAYIEPVKSRYILGLINKGFLPSFWNKRKKIILSNLISCESHREILSNILNRKID</sequence>
<comment type="caution">
    <text evidence="3">The sequence shown here is derived from an EMBL/GenBank/DDBJ whole genome shotgun (WGS) entry which is preliminary data.</text>
</comment>
<proteinExistence type="inferred from homology"/>
<gene>
    <name evidence="3" type="ORF">LX95_00098</name>
</gene>
<dbReference type="SMART" id="SM00854">
    <property type="entry name" value="PGA_cap"/>
    <property type="match status" value="1"/>
</dbReference>